<sequence length="306" mass="34580">MHICYIDESGDSQQIRSAVDNKQPMLIVAGLFVDAQHISKITDEFICLKRQFYPKLFKNEKHALNVLLREIKGSDLRSDVRRHSASHPMVEHHFKFIDGVLKICKTHNIKLVARVWVKRYGQALEDQSIYTITAQNIAKRFQHFLIDQASRGMIIADFRDPARNSYVAHSIFTQKHKLGKGGDSYPSIEEAAVFGISDNHACLQIADLICSTLLYPIAGRTVCPGSFDNVHTHANYDAIVQRYSRRINAMQYHCSENGQRRWGITVEDPHNRRTSIFPQSRSPAATPTLIASPLQASANDEAVVLA</sequence>
<evidence type="ECO:0000313" key="2">
    <source>
        <dbReference type="Proteomes" id="UP001212337"/>
    </source>
</evidence>
<dbReference type="RefSeq" id="WP_271351021.1">
    <property type="nucleotide sequence ID" value="NZ_JAQJVI010000034.1"/>
</dbReference>
<reference evidence="1 2" key="1">
    <citation type="submission" date="2023-01" db="EMBL/GenBank/DDBJ databases">
        <title>Effects of deletion of Siderophore biosynthase gene in Pseudomonas fragi on quorum sensing and spoliage ability.</title>
        <authorList>
            <person name="Cui F."/>
            <person name="Wang D."/>
            <person name="Liu J."/>
            <person name="Wang Q."/>
            <person name="Li T."/>
            <person name="Li J."/>
        </authorList>
    </citation>
    <scope>NUCLEOTIDE SEQUENCE [LARGE SCALE GENOMIC DNA]</scope>
    <source>
        <strain evidence="1 2">MS-10</strain>
    </source>
</reference>
<evidence type="ECO:0000313" key="1">
    <source>
        <dbReference type="EMBL" id="MDA7023989.1"/>
    </source>
</evidence>
<dbReference type="Proteomes" id="UP001212337">
    <property type="component" value="Unassembled WGS sequence"/>
</dbReference>
<dbReference type="InterPro" id="IPR024524">
    <property type="entry name" value="DUF3800"/>
</dbReference>
<gene>
    <name evidence="1" type="ORF">PI499_19180</name>
</gene>
<protein>
    <submittedName>
        <fullName evidence="1">DUF3800 domain-containing protein</fullName>
    </submittedName>
</protein>
<proteinExistence type="predicted"/>
<keyword evidence="2" id="KW-1185">Reference proteome</keyword>
<comment type="caution">
    <text evidence="1">The sequence shown here is derived from an EMBL/GenBank/DDBJ whole genome shotgun (WGS) entry which is preliminary data.</text>
</comment>
<organism evidence="1 2">
    <name type="scientific">Pseudomonas fragi</name>
    <dbReference type="NCBI Taxonomy" id="296"/>
    <lineage>
        <taxon>Bacteria</taxon>
        <taxon>Pseudomonadati</taxon>
        <taxon>Pseudomonadota</taxon>
        <taxon>Gammaproteobacteria</taxon>
        <taxon>Pseudomonadales</taxon>
        <taxon>Pseudomonadaceae</taxon>
        <taxon>Pseudomonas</taxon>
    </lineage>
</organism>
<dbReference type="Pfam" id="PF12686">
    <property type="entry name" value="DUF3800"/>
    <property type="match status" value="1"/>
</dbReference>
<accession>A0ABT4WVC2</accession>
<name>A0ABT4WVC2_PSEFR</name>
<dbReference type="EMBL" id="JAQJVI010000034">
    <property type="protein sequence ID" value="MDA7023989.1"/>
    <property type="molecule type" value="Genomic_DNA"/>
</dbReference>